<dbReference type="RefSeq" id="WP_196301391.1">
    <property type="nucleotide sequence ID" value="NZ_WNHJ01000343.1"/>
</dbReference>
<dbReference type="EMBL" id="WNHJ01000343">
    <property type="protein sequence ID" value="MTV64147.1"/>
    <property type="molecule type" value="Genomic_DNA"/>
</dbReference>
<name>A0A6G2D5R5_STREE</name>
<reference evidence="2 3" key="1">
    <citation type="submission" date="2019-11" db="EMBL/GenBank/DDBJ databases">
        <title>Growth characteristics of pneumococcus vary with the chemical composition of the capsule and with environmental conditions.</title>
        <authorList>
            <person name="Tothpal A."/>
            <person name="Desobry K."/>
            <person name="Joshi S."/>
            <person name="Wyllie A.L."/>
            <person name="Weinberger D.M."/>
        </authorList>
    </citation>
    <scope>NUCLEOTIDE SEQUENCE [LARGE SCALE GENOMIC DNA]</scope>
    <source>
        <strain evidence="3">pnumococcus22F</strain>
    </source>
</reference>
<proteinExistence type="predicted"/>
<feature type="domain" description="Transposase DDE" evidence="1">
    <location>
        <begin position="7"/>
        <end position="124"/>
    </location>
</feature>
<dbReference type="Proteomes" id="UP000474228">
    <property type="component" value="Unassembled WGS sequence"/>
</dbReference>
<gene>
    <name evidence="2" type="ORF">GM539_12425</name>
</gene>
<dbReference type="AlphaFoldDB" id="A0A6G2D5R5"/>
<evidence type="ECO:0000259" key="1">
    <source>
        <dbReference type="Pfam" id="PF13701"/>
    </source>
</evidence>
<dbReference type="InterPro" id="IPR025668">
    <property type="entry name" value="Tnp_DDE_dom"/>
</dbReference>
<comment type="caution">
    <text evidence="2">The sequence shown here is derived from an EMBL/GenBank/DDBJ whole genome shotgun (WGS) entry which is preliminary data.</text>
</comment>
<feature type="non-terminal residue" evidence="2">
    <location>
        <position position="125"/>
    </location>
</feature>
<dbReference type="Pfam" id="PF13701">
    <property type="entry name" value="DDE_Tnp_1_4"/>
    <property type="match status" value="1"/>
</dbReference>
<evidence type="ECO:0000313" key="3">
    <source>
        <dbReference type="Proteomes" id="UP000474228"/>
    </source>
</evidence>
<protein>
    <submittedName>
        <fullName evidence="2">IS1380 family transposase</fullName>
    </submittedName>
</protein>
<organism evidence="2 3">
    <name type="scientific">Streptococcus pneumoniae</name>
    <dbReference type="NCBI Taxonomy" id="1313"/>
    <lineage>
        <taxon>Bacteria</taxon>
        <taxon>Bacillati</taxon>
        <taxon>Bacillota</taxon>
        <taxon>Bacilli</taxon>
        <taxon>Lactobacillales</taxon>
        <taxon>Streptococcaceae</taxon>
        <taxon>Streptococcus</taxon>
    </lineage>
</organism>
<feature type="non-terminal residue" evidence="2">
    <location>
        <position position="1"/>
    </location>
</feature>
<accession>A0A6G2D5R5</accession>
<sequence>YGTDYACKELSADAYFPKLLEGGQLASQPTLSRFLSRTDEETVHSLRCLNLELVEFFLQFHQLNQLIVDIDSTHFTTYGKQEGVAYNAHYRAHGYHPLYAFEGKTGYCFNAQLRPGNRYCSEEAD</sequence>
<evidence type="ECO:0000313" key="2">
    <source>
        <dbReference type="EMBL" id="MTV64147.1"/>
    </source>
</evidence>